<proteinExistence type="predicted"/>
<gene>
    <name evidence="2" type="ORF">CSSPJE1EN2_LOCUS1394</name>
</gene>
<name>A0ABP1A789_9BRYO</name>
<dbReference type="EMBL" id="OZ023702">
    <property type="protein sequence ID" value="CAK9858399.1"/>
    <property type="molecule type" value="Genomic_DNA"/>
</dbReference>
<accession>A0ABP1A789</accession>
<protein>
    <submittedName>
        <fullName evidence="2">Uncharacterized protein</fullName>
    </submittedName>
</protein>
<feature type="region of interest" description="Disordered" evidence="1">
    <location>
        <begin position="116"/>
        <end position="141"/>
    </location>
</feature>
<keyword evidence="3" id="KW-1185">Reference proteome</keyword>
<organism evidence="2 3">
    <name type="scientific">Sphagnum jensenii</name>
    <dbReference type="NCBI Taxonomy" id="128206"/>
    <lineage>
        <taxon>Eukaryota</taxon>
        <taxon>Viridiplantae</taxon>
        <taxon>Streptophyta</taxon>
        <taxon>Embryophyta</taxon>
        <taxon>Bryophyta</taxon>
        <taxon>Sphagnophytina</taxon>
        <taxon>Sphagnopsida</taxon>
        <taxon>Sphagnales</taxon>
        <taxon>Sphagnaceae</taxon>
        <taxon>Sphagnum</taxon>
    </lineage>
</organism>
<feature type="compositionally biased region" description="Acidic residues" evidence="1">
    <location>
        <begin position="127"/>
        <end position="136"/>
    </location>
</feature>
<dbReference type="Proteomes" id="UP001497522">
    <property type="component" value="Chromosome 1"/>
</dbReference>
<reference evidence="2 3" key="1">
    <citation type="submission" date="2024-03" db="EMBL/GenBank/DDBJ databases">
        <authorList>
            <consortium name="ELIXIR-Norway"/>
            <consortium name="Elixir Norway"/>
        </authorList>
    </citation>
    <scope>NUCLEOTIDE SEQUENCE [LARGE SCALE GENOMIC DNA]</scope>
</reference>
<evidence type="ECO:0000313" key="2">
    <source>
        <dbReference type="EMBL" id="CAK9858399.1"/>
    </source>
</evidence>
<evidence type="ECO:0000313" key="3">
    <source>
        <dbReference type="Proteomes" id="UP001497522"/>
    </source>
</evidence>
<evidence type="ECO:0000256" key="1">
    <source>
        <dbReference type="SAM" id="MobiDB-lite"/>
    </source>
</evidence>
<sequence length="173" mass="18782">MPIEVAPTSNVPSPKIAIEGTGVSQETTIKSKILSHFIKGKISLSPMETVLMIPRELEHLESLVKLVRRKKDAKTMADQNVSSEAMERNGAVTLESASSGTLKVDLEKMSLCDPVATEQTNVPVSDSDTDADDDNDGGLQSVESIDDKFEFGNTELEELVLKEGPQQILQLTL</sequence>